<evidence type="ECO:0000256" key="1">
    <source>
        <dbReference type="ARBA" id="ARBA00004141"/>
    </source>
</evidence>
<dbReference type="Pfam" id="PF01284">
    <property type="entry name" value="MARVEL"/>
    <property type="match status" value="1"/>
</dbReference>
<feature type="transmembrane region" description="Helical" evidence="6">
    <location>
        <begin position="75"/>
        <end position="97"/>
    </location>
</feature>
<feature type="transmembrane region" description="Helical" evidence="6">
    <location>
        <begin position="147"/>
        <end position="168"/>
    </location>
</feature>
<reference evidence="8" key="2">
    <citation type="submission" date="2022-10" db="EMBL/GenBank/DDBJ databases">
        <authorList>
            <consortium name="ENA_rothamsted_submissions"/>
            <consortium name="culmorum"/>
            <person name="King R."/>
        </authorList>
    </citation>
    <scope>NUCLEOTIDE SEQUENCE</scope>
</reference>
<dbReference type="AlphaFoldDB" id="A0A9N9SGK4"/>
<evidence type="ECO:0000313" key="9">
    <source>
        <dbReference type="Proteomes" id="UP001153737"/>
    </source>
</evidence>
<proteinExistence type="predicted"/>
<evidence type="ECO:0000256" key="5">
    <source>
        <dbReference type="PROSITE-ProRule" id="PRU00581"/>
    </source>
</evidence>
<dbReference type="PROSITE" id="PS51225">
    <property type="entry name" value="MARVEL"/>
    <property type="match status" value="1"/>
</dbReference>
<evidence type="ECO:0000256" key="4">
    <source>
        <dbReference type="ARBA" id="ARBA00023136"/>
    </source>
</evidence>
<comment type="subcellular location">
    <subcellularLocation>
        <location evidence="1">Membrane</location>
        <topology evidence="1">Multi-pass membrane protein</topology>
    </subcellularLocation>
</comment>
<evidence type="ECO:0000256" key="6">
    <source>
        <dbReference type="SAM" id="Phobius"/>
    </source>
</evidence>
<organism evidence="8 9">
    <name type="scientific">Phaedon cochleariae</name>
    <name type="common">Mustard beetle</name>
    <dbReference type="NCBI Taxonomy" id="80249"/>
    <lineage>
        <taxon>Eukaryota</taxon>
        <taxon>Metazoa</taxon>
        <taxon>Ecdysozoa</taxon>
        <taxon>Arthropoda</taxon>
        <taxon>Hexapoda</taxon>
        <taxon>Insecta</taxon>
        <taxon>Pterygota</taxon>
        <taxon>Neoptera</taxon>
        <taxon>Endopterygota</taxon>
        <taxon>Coleoptera</taxon>
        <taxon>Polyphaga</taxon>
        <taxon>Cucujiformia</taxon>
        <taxon>Chrysomeloidea</taxon>
        <taxon>Chrysomelidae</taxon>
        <taxon>Chrysomelinae</taxon>
        <taxon>Chrysomelini</taxon>
        <taxon>Phaedon</taxon>
    </lineage>
</organism>
<evidence type="ECO:0000313" key="8">
    <source>
        <dbReference type="EMBL" id="CAG9819454.1"/>
    </source>
</evidence>
<evidence type="ECO:0000256" key="2">
    <source>
        <dbReference type="ARBA" id="ARBA00022692"/>
    </source>
</evidence>
<keyword evidence="4 5" id="KW-0472">Membrane</keyword>
<dbReference type="PANTHER" id="PTHR22776:SF97">
    <property type="entry name" value="RE01453P"/>
    <property type="match status" value="1"/>
</dbReference>
<protein>
    <recommendedName>
        <fullName evidence="7">MARVEL domain-containing protein</fullName>
    </recommendedName>
</protein>
<keyword evidence="9" id="KW-1185">Reference proteome</keyword>
<feature type="transmembrane region" description="Helical" evidence="6">
    <location>
        <begin position="49"/>
        <end position="69"/>
    </location>
</feature>
<name>A0A9N9SGK4_PHACE</name>
<dbReference type="OrthoDB" id="6258237at2759"/>
<evidence type="ECO:0000259" key="7">
    <source>
        <dbReference type="PROSITE" id="PS51225"/>
    </source>
</evidence>
<gene>
    <name evidence="8" type="ORF">PHAECO_LOCUS6416</name>
</gene>
<evidence type="ECO:0000256" key="3">
    <source>
        <dbReference type="ARBA" id="ARBA00022989"/>
    </source>
</evidence>
<dbReference type="InterPro" id="IPR008253">
    <property type="entry name" value="Marvel"/>
</dbReference>
<accession>A0A9N9SGK4</accession>
<keyword evidence="2 5" id="KW-0812">Transmembrane</keyword>
<feature type="domain" description="MARVEL" evidence="7">
    <location>
        <begin position="42"/>
        <end position="173"/>
    </location>
</feature>
<feature type="transmembrane region" description="Helical" evidence="6">
    <location>
        <begin position="118"/>
        <end position="141"/>
    </location>
</feature>
<dbReference type="Proteomes" id="UP001153737">
    <property type="component" value="Chromosome 2"/>
</dbReference>
<reference evidence="8" key="1">
    <citation type="submission" date="2022-01" db="EMBL/GenBank/DDBJ databases">
        <authorList>
            <person name="King R."/>
        </authorList>
    </citation>
    <scope>NUCLEOTIDE SEQUENCE</scope>
</reference>
<dbReference type="GO" id="GO:0016020">
    <property type="term" value="C:membrane"/>
    <property type="evidence" value="ECO:0007669"/>
    <property type="project" value="UniProtKB-SubCell"/>
</dbReference>
<dbReference type="InterPro" id="IPR050578">
    <property type="entry name" value="MARVEL-CKLF_proteins"/>
</dbReference>
<sequence>MMTETVVNVQEAPNNNAPNKQQPAASGQPQSAVAWIRINLNYFKTTPGILKLVEFIVGILCMALASPAYYGGTEFFLFVVITSFILNIIWICVYLLGIREAINGPINWILTELLNTGIITVFYIIAFIVQLIVSASINHLYSHRGPYIAAGVFGLVNAGVFGFASYLLSLEWKRSKSTN</sequence>
<dbReference type="EMBL" id="OU896708">
    <property type="protein sequence ID" value="CAG9819454.1"/>
    <property type="molecule type" value="Genomic_DNA"/>
</dbReference>
<dbReference type="PANTHER" id="PTHR22776">
    <property type="entry name" value="MARVEL-CONTAINING POTENTIAL LIPID RAFT-ASSOCIATED PROTEIN"/>
    <property type="match status" value="1"/>
</dbReference>
<keyword evidence="3 6" id="KW-1133">Transmembrane helix</keyword>